<comment type="similarity">
    <text evidence="2">In the C-terminal section; belongs to the transpeptidase family.</text>
</comment>
<dbReference type="Gene3D" id="1.10.3810.10">
    <property type="entry name" value="Biosynthetic peptidoglycan transglycosylase-like"/>
    <property type="match status" value="1"/>
</dbReference>
<dbReference type="GO" id="GO:0009252">
    <property type="term" value="P:peptidoglycan biosynthetic process"/>
    <property type="evidence" value="ECO:0007669"/>
    <property type="project" value="UniProtKB-KW"/>
</dbReference>
<comment type="similarity">
    <text evidence="3">In the N-terminal section; belongs to the glycosyltransferase 51 family.</text>
</comment>
<dbReference type="FunFam" id="1.10.3810.10:FF:000001">
    <property type="entry name" value="Penicillin-binding protein 1A"/>
    <property type="match status" value="1"/>
</dbReference>
<keyword evidence="12" id="KW-0472">Membrane</keyword>
<dbReference type="InterPro" id="IPR036950">
    <property type="entry name" value="PBP_transglycosylase"/>
</dbReference>
<keyword evidence="13" id="KW-0511">Multifunctional enzyme</keyword>
<evidence type="ECO:0000259" key="18">
    <source>
        <dbReference type="Pfam" id="PF00912"/>
    </source>
</evidence>
<comment type="caution">
    <text evidence="19">The sequence shown here is derived from an EMBL/GenBank/DDBJ whole genome shotgun (WGS) entry which is preliminary data.</text>
</comment>
<dbReference type="InterPro" id="IPR012338">
    <property type="entry name" value="Beta-lactam/transpept-like"/>
</dbReference>
<keyword evidence="4" id="KW-1003">Cell membrane</keyword>
<evidence type="ECO:0000256" key="2">
    <source>
        <dbReference type="ARBA" id="ARBA00007090"/>
    </source>
</evidence>
<evidence type="ECO:0000256" key="4">
    <source>
        <dbReference type="ARBA" id="ARBA00022475"/>
    </source>
</evidence>
<evidence type="ECO:0000256" key="3">
    <source>
        <dbReference type="ARBA" id="ARBA00007739"/>
    </source>
</evidence>
<evidence type="ECO:0000256" key="16">
    <source>
        <dbReference type="ARBA" id="ARBA00049902"/>
    </source>
</evidence>
<dbReference type="SUPFAM" id="SSF53955">
    <property type="entry name" value="Lysozyme-like"/>
    <property type="match status" value="1"/>
</dbReference>
<evidence type="ECO:0000256" key="12">
    <source>
        <dbReference type="ARBA" id="ARBA00023136"/>
    </source>
</evidence>
<dbReference type="GO" id="GO:0030288">
    <property type="term" value="C:outer membrane-bounded periplasmic space"/>
    <property type="evidence" value="ECO:0007669"/>
    <property type="project" value="TreeGrafter"/>
</dbReference>
<dbReference type="GO" id="GO:0009002">
    <property type="term" value="F:serine-type D-Ala-D-Ala carboxypeptidase activity"/>
    <property type="evidence" value="ECO:0007669"/>
    <property type="project" value="UniProtKB-EC"/>
</dbReference>
<dbReference type="InterPro" id="IPR001264">
    <property type="entry name" value="Glyco_trans_51"/>
</dbReference>
<dbReference type="GO" id="GO:0071555">
    <property type="term" value="P:cell wall organization"/>
    <property type="evidence" value="ECO:0007669"/>
    <property type="project" value="UniProtKB-KW"/>
</dbReference>
<dbReference type="GO" id="GO:0005886">
    <property type="term" value="C:plasma membrane"/>
    <property type="evidence" value="ECO:0007669"/>
    <property type="project" value="UniProtKB-SubCell"/>
</dbReference>
<dbReference type="InterPro" id="IPR023346">
    <property type="entry name" value="Lysozyme-like_dom_sf"/>
</dbReference>
<feature type="domain" description="Penicillin-binding protein transpeptidase" evidence="17">
    <location>
        <begin position="329"/>
        <end position="409"/>
    </location>
</feature>
<sequence>MARVTRLSTKIKKYSVYALVLAVFLAGAISVWALTLDIPDFESFDARKIIQSTKIYDRSENILLYDIHNDIRRTVVPLADIPPSIRNATVAIEDSSFYNHRGVRPFAIVRAALVNTLYGGARQGGSTITQQLVKKALLTDEKTISRKLKELVLALKVERVFNKDEILGFYLNEIPYGSSAYGIAAAAETFFGKKVRDLTLAESAYLVSLPNAPTFYSPYGSHRDKLDDRKNLVLKRMLDLGFINSEEAQKATEEKVEFVARGNETLKAPHFVFYVRDYLTEKYGEDAVESGGLKVITTLDWELQQKAEDLTEQFVEDEEIKFNVYNAGLTATDPQTGQILVMVGSKNWFSDPEPEGCSPGVDCKFEPHVNVTAYASGRQPGSAFKPFVYATAFSKGYTPDTAVFDLPTEFNPSCDPDAASAIVREASGEEKKDECYHPKNYDEIFRGPVTLREALAQSINIPAVKTLYLAGINNALKTAGSLGITTLTEPDRYGLSLVLGGGEVKLLEMVGAYGVFANDGIKNPLVAILRVEDSKGNILEEFHHQPAQVLDPQTARLINDILSDNAARSPAFGVSSPLYFPGWSVAAKTGTTNDSRDAWVIGYTPNLAWGVWFGNNDNSEMVKSIAGFIAAPLWNAFFQEASKNLEKKEFVPPVSGSAQKAVLKGEWRGSKTYLIDKISGKLATEFTPPQYREEKPLTQIHSILYWVDKNNPDGPFPENSSADSQFSLWEYPVRLWTQSKNIREENENDIPSQFDDVHLPEYEPKISFHIPPPDETSYSGLVPFSISASSRYPVSQMDIIFGNRFMGSIKNPPYFFSIDLSKIKDLKPQEKLVINIYDSVGNRSSLEKDIRLK</sequence>
<dbReference type="GO" id="GO:0006508">
    <property type="term" value="P:proteolysis"/>
    <property type="evidence" value="ECO:0007669"/>
    <property type="project" value="UniProtKB-KW"/>
</dbReference>
<keyword evidence="8" id="KW-0808">Transferase</keyword>
<feature type="domain" description="Glycosyl transferase family 51" evidence="18">
    <location>
        <begin position="66"/>
        <end position="237"/>
    </location>
</feature>
<dbReference type="GO" id="GO:0008658">
    <property type="term" value="F:penicillin binding"/>
    <property type="evidence" value="ECO:0007669"/>
    <property type="project" value="InterPro"/>
</dbReference>
<keyword evidence="14" id="KW-0961">Cell wall biogenesis/degradation</keyword>
<dbReference type="InterPro" id="IPR001460">
    <property type="entry name" value="PCN-bd_Tpept"/>
</dbReference>
<dbReference type="Pfam" id="PF00912">
    <property type="entry name" value="Transgly"/>
    <property type="match status" value="1"/>
</dbReference>
<organism evidence="19 20">
    <name type="scientific">Candidatus Niyogibacteria bacterium RIFCSPLOWO2_02_FULL_45_13</name>
    <dbReference type="NCBI Taxonomy" id="1801725"/>
    <lineage>
        <taxon>Bacteria</taxon>
        <taxon>Candidatus Niyogiibacteriota</taxon>
    </lineage>
</organism>
<keyword evidence="6" id="KW-0645">Protease</keyword>
<comment type="catalytic activity">
    <reaction evidence="16">
        <text>[GlcNAc-(1-&gt;4)-Mur2Ac(oyl-L-Ala-gamma-D-Glu-L-Lys-D-Ala-D-Ala)](n)-di-trans,octa-cis-undecaprenyl diphosphate + beta-D-GlcNAc-(1-&gt;4)-Mur2Ac(oyl-L-Ala-gamma-D-Glu-L-Lys-D-Ala-D-Ala)-di-trans,octa-cis-undecaprenyl diphosphate = [GlcNAc-(1-&gt;4)-Mur2Ac(oyl-L-Ala-gamma-D-Glu-L-Lys-D-Ala-D-Ala)](n+1)-di-trans,octa-cis-undecaprenyl diphosphate + di-trans,octa-cis-undecaprenyl diphosphate + H(+)</text>
        <dbReference type="Rhea" id="RHEA:23708"/>
        <dbReference type="Rhea" id="RHEA-COMP:9602"/>
        <dbReference type="Rhea" id="RHEA-COMP:9603"/>
        <dbReference type="ChEBI" id="CHEBI:15378"/>
        <dbReference type="ChEBI" id="CHEBI:58405"/>
        <dbReference type="ChEBI" id="CHEBI:60033"/>
        <dbReference type="ChEBI" id="CHEBI:78435"/>
        <dbReference type="EC" id="2.4.99.28"/>
    </reaction>
</comment>
<dbReference type="InterPro" id="IPR050396">
    <property type="entry name" value="Glycosyltr_51/Transpeptidase"/>
</dbReference>
<dbReference type="GO" id="GO:0008955">
    <property type="term" value="F:peptidoglycan glycosyltransferase activity"/>
    <property type="evidence" value="ECO:0007669"/>
    <property type="project" value="UniProtKB-EC"/>
</dbReference>
<dbReference type="AlphaFoldDB" id="A0A1G2EZ08"/>
<dbReference type="EMBL" id="MHMR01000021">
    <property type="protein sequence ID" value="OGZ30488.1"/>
    <property type="molecule type" value="Genomic_DNA"/>
</dbReference>
<evidence type="ECO:0000256" key="5">
    <source>
        <dbReference type="ARBA" id="ARBA00022645"/>
    </source>
</evidence>
<evidence type="ECO:0000313" key="20">
    <source>
        <dbReference type="Proteomes" id="UP000178428"/>
    </source>
</evidence>
<dbReference type="PANTHER" id="PTHR32282">
    <property type="entry name" value="BINDING PROTEIN TRANSPEPTIDASE, PUTATIVE-RELATED"/>
    <property type="match status" value="1"/>
</dbReference>
<evidence type="ECO:0000259" key="17">
    <source>
        <dbReference type="Pfam" id="PF00905"/>
    </source>
</evidence>
<dbReference type="STRING" id="1801725.A3J00_04435"/>
<protein>
    <submittedName>
        <fullName evidence="19">Uncharacterized protein</fullName>
    </submittedName>
</protein>
<evidence type="ECO:0000256" key="15">
    <source>
        <dbReference type="ARBA" id="ARBA00034000"/>
    </source>
</evidence>
<evidence type="ECO:0000256" key="9">
    <source>
        <dbReference type="ARBA" id="ARBA00022801"/>
    </source>
</evidence>
<gene>
    <name evidence="19" type="ORF">A3J00_04435</name>
</gene>
<dbReference type="SUPFAM" id="SSF56601">
    <property type="entry name" value="beta-lactamase/transpeptidase-like"/>
    <property type="match status" value="1"/>
</dbReference>
<evidence type="ECO:0000256" key="11">
    <source>
        <dbReference type="ARBA" id="ARBA00022984"/>
    </source>
</evidence>
<evidence type="ECO:0000256" key="13">
    <source>
        <dbReference type="ARBA" id="ARBA00023268"/>
    </source>
</evidence>
<dbReference type="Proteomes" id="UP000178428">
    <property type="component" value="Unassembled WGS sequence"/>
</dbReference>
<keyword evidence="7" id="KW-0328">Glycosyltransferase</keyword>
<feature type="domain" description="Penicillin-binding protein transpeptidase" evidence="17">
    <location>
        <begin position="431"/>
        <end position="617"/>
    </location>
</feature>
<evidence type="ECO:0000313" key="19">
    <source>
        <dbReference type="EMBL" id="OGZ30488.1"/>
    </source>
</evidence>
<dbReference type="Gene3D" id="3.40.710.10">
    <property type="entry name" value="DD-peptidase/beta-lactamase superfamily"/>
    <property type="match status" value="1"/>
</dbReference>
<proteinExistence type="inferred from homology"/>
<comment type="subcellular location">
    <subcellularLocation>
        <location evidence="1">Cell membrane</location>
    </subcellularLocation>
</comment>
<dbReference type="Pfam" id="PF00905">
    <property type="entry name" value="Transpeptidase"/>
    <property type="match status" value="2"/>
</dbReference>
<accession>A0A1G2EZ08</accession>
<keyword evidence="11" id="KW-0573">Peptidoglycan synthesis</keyword>
<evidence type="ECO:0000256" key="8">
    <source>
        <dbReference type="ARBA" id="ARBA00022679"/>
    </source>
</evidence>
<comment type="catalytic activity">
    <reaction evidence="15">
        <text>Preferential cleavage: (Ac)2-L-Lys-D-Ala-|-D-Ala. Also transpeptidation of peptidyl-alanyl moieties that are N-acyl substituents of D-alanine.</text>
        <dbReference type="EC" id="3.4.16.4"/>
    </reaction>
</comment>
<evidence type="ECO:0000256" key="14">
    <source>
        <dbReference type="ARBA" id="ARBA00023316"/>
    </source>
</evidence>
<evidence type="ECO:0000256" key="1">
    <source>
        <dbReference type="ARBA" id="ARBA00004236"/>
    </source>
</evidence>
<name>A0A1G2EZ08_9BACT</name>
<evidence type="ECO:0000256" key="7">
    <source>
        <dbReference type="ARBA" id="ARBA00022676"/>
    </source>
</evidence>
<dbReference type="GO" id="GO:0008360">
    <property type="term" value="P:regulation of cell shape"/>
    <property type="evidence" value="ECO:0007669"/>
    <property type="project" value="UniProtKB-KW"/>
</dbReference>
<keyword evidence="9" id="KW-0378">Hydrolase</keyword>
<keyword evidence="10" id="KW-0133">Cell shape</keyword>
<evidence type="ECO:0000256" key="6">
    <source>
        <dbReference type="ARBA" id="ARBA00022670"/>
    </source>
</evidence>
<evidence type="ECO:0000256" key="10">
    <source>
        <dbReference type="ARBA" id="ARBA00022960"/>
    </source>
</evidence>
<reference evidence="19 20" key="1">
    <citation type="journal article" date="2016" name="Nat. Commun.">
        <title>Thousands of microbial genomes shed light on interconnected biogeochemical processes in an aquifer system.</title>
        <authorList>
            <person name="Anantharaman K."/>
            <person name="Brown C.T."/>
            <person name="Hug L.A."/>
            <person name="Sharon I."/>
            <person name="Castelle C.J."/>
            <person name="Probst A.J."/>
            <person name="Thomas B.C."/>
            <person name="Singh A."/>
            <person name="Wilkins M.J."/>
            <person name="Karaoz U."/>
            <person name="Brodie E.L."/>
            <person name="Williams K.H."/>
            <person name="Hubbard S.S."/>
            <person name="Banfield J.F."/>
        </authorList>
    </citation>
    <scope>NUCLEOTIDE SEQUENCE [LARGE SCALE GENOMIC DNA]</scope>
</reference>
<keyword evidence="5" id="KW-0121">Carboxypeptidase</keyword>
<dbReference type="PANTHER" id="PTHR32282:SF11">
    <property type="entry name" value="PENICILLIN-BINDING PROTEIN 1B"/>
    <property type="match status" value="1"/>
</dbReference>